<accession>A0A6C0I7W4</accession>
<feature type="region of interest" description="Disordered" evidence="1">
    <location>
        <begin position="373"/>
        <end position="417"/>
    </location>
</feature>
<feature type="transmembrane region" description="Helical" evidence="2">
    <location>
        <begin position="502"/>
        <end position="523"/>
    </location>
</feature>
<evidence type="ECO:0000256" key="2">
    <source>
        <dbReference type="SAM" id="Phobius"/>
    </source>
</evidence>
<dbReference type="EMBL" id="MN740125">
    <property type="protein sequence ID" value="QHT88882.1"/>
    <property type="molecule type" value="Genomic_DNA"/>
</dbReference>
<evidence type="ECO:0000256" key="1">
    <source>
        <dbReference type="SAM" id="MobiDB-lite"/>
    </source>
</evidence>
<sequence>MTTLFYILLFSQLLIARFALSKDTQFVAVTKNANIVTMVNDYTLVNKISSSDVNFVEATFELQEFKQREKETEREKKIVKNVLNKWVSYFYFVKRENKEETDLFENRIQSEVDSLNRVIINATDGLLNMCENMIAKTTSSLPLSYSSYTHFETEMRFQKEKEKEENNNDDSSGLFGFFSSASLKKNDDKSVVLSKELDKAELKTEVIEQMYDYQQYRLAINNRQAFLNGLCFNTFGNPYTLYYNSTDNTLINAFDPSLLNYYIVIVQNIIDNSLIRGLNKGIKGQNLKYDVDIDSEKDKKDSLVEKAKYILPILQKLEQRLPDYLLNIGKRSLTVDEYFANLRHFWTDILDEANIAAHDSPSKYEAELLEKRKAREAREETDRKARQAKEETDRKAREAKEETDRKTRLEREETDRKAREEAERVIQEFKNKQLLTDAKDYIREQKIVQKDKRQNYSVAEWEQLKRQVKLHVSGFTGSLVSGVDGIIKVPLNYVLGLASDTIWDLGVIAIMALILIAICLRIYNKIMSMCSFSLNLEKT</sequence>
<keyword evidence="2" id="KW-1133">Transmembrane helix</keyword>
<dbReference type="AlphaFoldDB" id="A0A6C0I7W4"/>
<protein>
    <submittedName>
        <fullName evidence="3">Uncharacterized protein</fullName>
    </submittedName>
</protein>
<evidence type="ECO:0000313" key="3">
    <source>
        <dbReference type="EMBL" id="QHT88882.1"/>
    </source>
</evidence>
<dbReference type="CDD" id="cd22249">
    <property type="entry name" value="UDM1_RNF168_RNF169-like"/>
    <property type="match status" value="1"/>
</dbReference>
<proteinExistence type="predicted"/>
<keyword evidence="2" id="KW-0812">Transmembrane</keyword>
<organism evidence="3">
    <name type="scientific">viral metagenome</name>
    <dbReference type="NCBI Taxonomy" id="1070528"/>
    <lineage>
        <taxon>unclassified sequences</taxon>
        <taxon>metagenomes</taxon>
        <taxon>organismal metagenomes</taxon>
    </lineage>
</organism>
<reference evidence="3" key="1">
    <citation type="journal article" date="2020" name="Nature">
        <title>Giant virus diversity and host interactions through global metagenomics.</title>
        <authorList>
            <person name="Schulz F."/>
            <person name="Roux S."/>
            <person name="Paez-Espino D."/>
            <person name="Jungbluth S."/>
            <person name="Walsh D.A."/>
            <person name="Denef V.J."/>
            <person name="McMahon K.D."/>
            <person name="Konstantinidis K.T."/>
            <person name="Eloe-Fadrosh E.A."/>
            <person name="Kyrpides N.C."/>
            <person name="Woyke T."/>
        </authorList>
    </citation>
    <scope>NUCLEOTIDE SEQUENCE</scope>
    <source>
        <strain evidence="3">GVMAG-M-3300023184-51</strain>
    </source>
</reference>
<name>A0A6C0I7W4_9ZZZZ</name>
<keyword evidence="2" id="KW-0472">Membrane</keyword>